<feature type="domain" description="Methionyl/Valyl/Leucyl/Isoleucyl-tRNA synthetase anticodon-binding" evidence="11">
    <location>
        <begin position="709"/>
        <end position="821"/>
    </location>
</feature>
<dbReference type="FunFam" id="3.10.20.590:FF:000001">
    <property type="entry name" value="Leucine--tRNA ligase"/>
    <property type="match status" value="1"/>
</dbReference>
<dbReference type="Pfam" id="PF13603">
    <property type="entry name" value="tRNA-synt_1_2"/>
    <property type="match status" value="1"/>
</dbReference>
<dbReference type="HAMAP" id="MF_00049_B">
    <property type="entry name" value="Leu_tRNA_synth_B"/>
    <property type="match status" value="1"/>
</dbReference>
<dbReference type="GO" id="GO:0002161">
    <property type="term" value="F:aminoacyl-tRNA deacylase activity"/>
    <property type="evidence" value="ECO:0007669"/>
    <property type="project" value="InterPro"/>
</dbReference>
<evidence type="ECO:0000256" key="5">
    <source>
        <dbReference type="ARBA" id="ARBA00022741"/>
    </source>
</evidence>
<feature type="domain" description="Aminoacyl-tRNA synthetase class Ia" evidence="10">
    <location>
        <begin position="600"/>
        <end position="661"/>
    </location>
</feature>
<dbReference type="InterPro" id="IPR002300">
    <property type="entry name" value="aa-tRNA-synth_Ia"/>
</dbReference>
<dbReference type="PRINTS" id="PR00985">
    <property type="entry name" value="TRNASYNTHLEU"/>
</dbReference>
<dbReference type="FunFam" id="3.40.50.620:FF:000077">
    <property type="entry name" value="Leucine--tRNA ligase"/>
    <property type="match status" value="1"/>
</dbReference>
<dbReference type="GO" id="GO:0004823">
    <property type="term" value="F:leucine-tRNA ligase activity"/>
    <property type="evidence" value="ECO:0007669"/>
    <property type="project" value="UniProtKB-EC"/>
</dbReference>
<evidence type="ECO:0000256" key="4">
    <source>
        <dbReference type="ARBA" id="ARBA00022598"/>
    </source>
</evidence>
<dbReference type="SUPFAM" id="SSF50677">
    <property type="entry name" value="ValRS/IleRS/LeuRS editing domain"/>
    <property type="match status" value="1"/>
</dbReference>
<dbReference type="Pfam" id="PF00133">
    <property type="entry name" value="tRNA-synt_1"/>
    <property type="match status" value="2"/>
</dbReference>
<dbReference type="Gene3D" id="1.10.730.10">
    <property type="entry name" value="Isoleucyl-tRNA Synthetase, Domain 1"/>
    <property type="match status" value="1"/>
</dbReference>
<dbReference type="AlphaFoldDB" id="F0YC99"/>
<dbReference type="Proteomes" id="UP000002729">
    <property type="component" value="Unassembled WGS sequence"/>
</dbReference>
<dbReference type="EMBL" id="GL833131">
    <property type="protein sequence ID" value="EGB07259.1"/>
    <property type="molecule type" value="Genomic_DNA"/>
</dbReference>
<evidence type="ECO:0000256" key="6">
    <source>
        <dbReference type="ARBA" id="ARBA00022840"/>
    </source>
</evidence>
<evidence type="ECO:0000259" key="11">
    <source>
        <dbReference type="Pfam" id="PF08264"/>
    </source>
</evidence>
<dbReference type="GO" id="GO:0005739">
    <property type="term" value="C:mitochondrion"/>
    <property type="evidence" value="ECO:0007669"/>
    <property type="project" value="TreeGrafter"/>
</dbReference>
<feature type="domain" description="Leucyl-tRNA synthetase editing" evidence="12">
    <location>
        <begin position="251"/>
        <end position="430"/>
    </location>
</feature>
<dbReference type="PANTHER" id="PTHR43740">
    <property type="entry name" value="LEUCYL-TRNA SYNTHETASE"/>
    <property type="match status" value="1"/>
</dbReference>
<dbReference type="Gene3D" id="3.10.20.590">
    <property type="match status" value="1"/>
</dbReference>
<dbReference type="InterPro" id="IPR013155">
    <property type="entry name" value="M/V/L/I-tRNA-synth_anticd-bd"/>
</dbReference>
<evidence type="ECO:0000259" key="10">
    <source>
        <dbReference type="Pfam" id="PF00133"/>
    </source>
</evidence>
<organism evidence="14">
    <name type="scientific">Aureococcus anophagefferens</name>
    <name type="common">Harmful bloom alga</name>
    <dbReference type="NCBI Taxonomy" id="44056"/>
    <lineage>
        <taxon>Eukaryota</taxon>
        <taxon>Sar</taxon>
        <taxon>Stramenopiles</taxon>
        <taxon>Ochrophyta</taxon>
        <taxon>Pelagophyceae</taxon>
        <taxon>Pelagomonadales</taxon>
        <taxon>Pelagomonadaceae</taxon>
        <taxon>Aureococcus</taxon>
    </lineage>
</organism>
<evidence type="ECO:0000256" key="3">
    <source>
        <dbReference type="ARBA" id="ARBA00022490"/>
    </source>
</evidence>
<keyword evidence="3" id="KW-0963">Cytoplasm</keyword>
<dbReference type="eggNOG" id="KOG0435">
    <property type="taxonomic scope" value="Eukaryota"/>
</dbReference>
<proteinExistence type="inferred from homology"/>
<dbReference type="NCBIfam" id="TIGR00396">
    <property type="entry name" value="leuS_bact"/>
    <property type="match status" value="1"/>
</dbReference>
<dbReference type="PANTHER" id="PTHR43740:SF2">
    <property type="entry name" value="LEUCINE--TRNA LIGASE, MITOCHONDRIAL"/>
    <property type="match status" value="1"/>
</dbReference>
<dbReference type="GO" id="GO:0006429">
    <property type="term" value="P:leucyl-tRNA aminoacylation"/>
    <property type="evidence" value="ECO:0007669"/>
    <property type="project" value="InterPro"/>
</dbReference>
<dbReference type="InterPro" id="IPR002302">
    <property type="entry name" value="Leu-tRNA-ligase"/>
</dbReference>
<keyword evidence="14" id="KW-1185">Reference proteome</keyword>
<dbReference type="OrthoDB" id="15954at2759"/>
<dbReference type="SUPFAM" id="SSF47323">
    <property type="entry name" value="Anticodon-binding domain of a subclass of class I aminoacyl-tRNA synthetases"/>
    <property type="match status" value="1"/>
</dbReference>
<keyword evidence="5" id="KW-0547">Nucleotide-binding</keyword>
<dbReference type="InterPro" id="IPR025709">
    <property type="entry name" value="Leu_tRNA-synth_edit"/>
</dbReference>
<dbReference type="GeneID" id="20225084"/>
<dbReference type="FunFam" id="1.10.730.10:FF:000011">
    <property type="entry name" value="Leucine--tRNA ligase chloroplastic/mitochondrial"/>
    <property type="match status" value="1"/>
</dbReference>
<evidence type="ECO:0000256" key="2">
    <source>
        <dbReference type="ARBA" id="ARBA00013164"/>
    </source>
</evidence>
<dbReference type="OMA" id="GIEHACM"/>
<evidence type="ECO:0000256" key="7">
    <source>
        <dbReference type="ARBA" id="ARBA00022917"/>
    </source>
</evidence>
<dbReference type="CDD" id="cd07958">
    <property type="entry name" value="Anticodon_Ia_Leu_BEm"/>
    <property type="match status" value="1"/>
</dbReference>
<dbReference type="Gene3D" id="3.40.50.620">
    <property type="entry name" value="HUPs"/>
    <property type="match status" value="2"/>
</dbReference>
<evidence type="ECO:0000313" key="14">
    <source>
        <dbReference type="Proteomes" id="UP000002729"/>
    </source>
</evidence>
<dbReference type="KEGG" id="aaf:AURANDRAFT_64933"/>
<dbReference type="SUPFAM" id="SSF52374">
    <property type="entry name" value="Nucleotidylyl transferase"/>
    <property type="match status" value="1"/>
</dbReference>
<accession>F0YC99</accession>
<dbReference type="GO" id="GO:0005524">
    <property type="term" value="F:ATP binding"/>
    <property type="evidence" value="ECO:0007669"/>
    <property type="project" value="UniProtKB-KW"/>
</dbReference>
<gene>
    <name evidence="13" type="ORF">AURANDRAFT_64933</name>
</gene>
<comment type="catalytic activity">
    <reaction evidence="9">
        <text>tRNA(Leu) + L-leucine + ATP = L-leucyl-tRNA(Leu) + AMP + diphosphate</text>
        <dbReference type="Rhea" id="RHEA:11688"/>
        <dbReference type="Rhea" id="RHEA-COMP:9613"/>
        <dbReference type="Rhea" id="RHEA-COMP:9622"/>
        <dbReference type="ChEBI" id="CHEBI:30616"/>
        <dbReference type="ChEBI" id="CHEBI:33019"/>
        <dbReference type="ChEBI" id="CHEBI:57427"/>
        <dbReference type="ChEBI" id="CHEBI:78442"/>
        <dbReference type="ChEBI" id="CHEBI:78494"/>
        <dbReference type="ChEBI" id="CHEBI:456215"/>
        <dbReference type="EC" id="6.1.1.4"/>
    </reaction>
</comment>
<keyword evidence="8" id="KW-0030">Aminoacyl-tRNA synthetase</keyword>
<dbReference type="RefSeq" id="XP_009037892.1">
    <property type="nucleotide sequence ID" value="XM_009039644.1"/>
</dbReference>
<dbReference type="FunCoup" id="F0YC99">
    <property type="interactions" value="291"/>
</dbReference>
<dbReference type="Pfam" id="PF08264">
    <property type="entry name" value="Anticodon_1"/>
    <property type="match status" value="1"/>
</dbReference>
<feature type="domain" description="Aminoacyl-tRNA synthetase class Ia" evidence="10">
    <location>
        <begin position="44"/>
        <end position="242"/>
    </location>
</feature>
<comment type="similarity">
    <text evidence="1">Belongs to the class-I aminoacyl-tRNA synthetase family.</text>
</comment>
<keyword evidence="6" id="KW-0067">ATP-binding</keyword>
<protein>
    <recommendedName>
        <fullName evidence="2">leucine--tRNA ligase</fullName>
        <ecNumber evidence="2">6.1.1.4</ecNumber>
    </recommendedName>
</protein>
<dbReference type="InterPro" id="IPR014729">
    <property type="entry name" value="Rossmann-like_a/b/a_fold"/>
</dbReference>
<name>F0YC99_AURAN</name>
<dbReference type="InterPro" id="IPR009080">
    <property type="entry name" value="tRNAsynth_Ia_anticodon-bd"/>
</dbReference>
<keyword evidence="7" id="KW-0648">Protein biosynthesis</keyword>
<dbReference type="GO" id="GO:0032543">
    <property type="term" value="P:mitochondrial translation"/>
    <property type="evidence" value="ECO:0007669"/>
    <property type="project" value="TreeGrafter"/>
</dbReference>
<dbReference type="InterPro" id="IPR009008">
    <property type="entry name" value="Val/Leu/Ile-tRNA-synth_edit"/>
</dbReference>
<dbReference type="EC" id="6.1.1.4" evidence="2"/>
<evidence type="ECO:0000256" key="9">
    <source>
        <dbReference type="ARBA" id="ARBA00047469"/>
    </source>
</evidence>
<evidence type="ECO:0000256" key="8">
    <source>
        <dbReference type="ARBA" id="ARBA00023146"/>
    </source>
</evidence>
<evidence type="ECO:0000256" key="1">
    <source>
        <dbReference type="ARBA" id="ARBA00005594"/>
    </source>
</evidence>
<keyword evidence="4" id="KW-0436">Ligase</keyword>
<reference evidence="13 14" key="1">
    <citation type="journal article" date="2011" name="Proc. Natl. Acad. Sci. U.S.A.">
        <title>Niche of harmful alga Aureococcus anophagefferens revealed through ecogenomics.</title>
        <authorList>
            <person name="Gobler C.J."/>
            <person name="Berry D.L."/>
            <person name="Dyhrman S.T."/>
            <person name="Wilhelm S.W."/>
            <person name="Salamov A."/>
            <person name="Lobanov A.V."/>
            <person name="Zhang Y."/>
            <person name="Collier J.L."/>
            <person name="Wurch L.L."/>
            <person name="Kustka A.B."/>
            <person name="Dill B.D."/>
            <person name="Shah M."/>
            <person name="VerBerkmoes N.C."/>
            <person name="Kuo A."/>
            <person name="Terry A."/>
            <person name="Pangilinan J."/>
            <person name="Lindquist E.A."/>
            <person name="Lucas S."/>
            <person name="Paulsen I.T."/>
            <person name="Hattenrath-Lehmann T.K."/>
            <person name="Talmage S.C."/>
            <person name="Walker E.A."/>
            <person name="Koch F."/>
            <person name="Burson A.M."/>
            <person name="Marcoval M.A."/>
            <person name="Tang Y.Z."/>
            <person name="Lecleir G.R."/>
            <person name="Coyne K.J."/>
            <person name="Berg G.M."/>
            <person name="Bertrand E.M."/>
            <person name="Saito M.A."/>
            <person name="Gladyshev V.N."/>
            <person name="Grigoriev I.V."/>
        </authorList>
    </citation>
    <scope>NUCLEOTIDE SEQUENCE [LARGE SCALE GENOMIC DNA]</scope>
    <source>
        <strain evidence="14">CCMP 1984</strain>
    </source>
</reference>
<sequence length="859" mass="94507">MMVFLALLAGARALRPAARPRSLARGLATRRPAAYDVAEVEARWQARWDDEKTFASERREGREKKYVLDMFPYPSGSGLHVGHPEGYTATDIMSRYWRMRGYDVLHPMGWDAFGLPAEQHAINTGTHPRETTLTNIGTFKRQLKSLGLSYDWDRELSTTDPDYVRWTQWIFLQLFKVGLAEQKEVPVNWCPALGTVLANEEIIDGLSERGSHPVVRAPLRQWVLKITDYADKLLDGLDDLDWPAGTLRSQREWIGRSEGAAVKFRVQGLEDETVEVFTTRPDTLMGATYVCLAPEHPLVARLSDSNREAVDAYVAAAARKSDLDRTATSEKTGVPTGSSVVHPLTGEALPLWVADYVLGAYGTGAVMAVPAHDARDFAFAEAFDLPVKVVVESKAGAEDELPFVGSGVAVNSGEKYDGLKTAKAKKAVTYDLDQQDAGGTQVTYKLRDWVFSRQRYWGEPIPITFPVLDGDGAPLQADGAVDPRTAADEAFVVDYANPAPVPEGELPLKLPETDDYAPGDDPAGCLARVKDWRFYVEDGRWRARETNTMPQWAGSCWYYMRYADNANDEKMIGDAADKSWLPVDLYVGGAEHAVLHLLYARFWHKVLYDIGATTHEEPFAKLVHQGLILGSDGEKMSKSRGNVVNPDEVIGEHGADALRLYEMFMGPLEAVKPWQTAQVSGVVRFRDRVYAACAKASADAPPLDQETDALLHKTMRKVTGDIDALGFNTAISALMVLATKLSGLETPPADACEKLALMVSPFAPHLGEECWRLLGHAESLAYAPWVEWDEAKCVDATVTMAVQVNGKVRATIELAPDAPEDEARALGLGDAAVAKFTDGKDIKKVIYVPGKILNVVVAK</sequence>
<dbReference type="CDD" id="cd00812">
    <property type="entry name" value="LeuRS_core"/>
    <property type="match status" value="1"/>
</dbReference>
<evidence type="ECO:0000259" key="12">
    <source>
        <dbReference type="Pfam" id="PF13603"/>
    </source>
</evidence>
<dbReference type="InParanoid" id="F0YC99"/>
<evidence type="ECO:0000313" key="13">
    <source>
        <dbReference type="EMBL" id="EGB07259.1"/>
    </source>
</evidence>